<gene>
    <name evidence="1" type="ORF">BaRGS_00003456</name>
</gene>
<evidence type="ECO:0000313" key="2">
    <source>
        <dbReference type="Proteomes" id="UP001519460"/>
    </source>
</evidence>
<dbReference type="EMBL" id="JACVVK020000011">
    <property type="protein sequence ID" value="KAK7505294.1"/>
    <property type="molecule type" value="Genomic_DNA"/>
</dbReference>
<protein>
    <submittedName>
        <fullName evidence="1">Uncharacterized protein</fullName>
    </submittedName>
</protein>
<dbReference type="Proteomes" id="UP001519460">
    <property type="component" value="Unassembled WGS sequence"/>
</dbReference>
<sequence length="95" mass="10629">MFCCLGVQNVQMAQVVRRKSLVGSRTCSSRRIETYRRGGFTTTAKLNLKDARGVTTDCGFHSDFLPALPQTRQANEQHVYLPTGHREPFPIIGTC</sequence>
<keyword evidence="2" id="KW-1185">Reference proteome</keyword>
<organism evidence="1 2">
    <name type="scientific">Batillaria attramentaria</name>
    <dbReference type="NCBI Taxonomy" id="370345"/>
    <lineage>
        <taxon>Eukaryota</taxon>
        <taxon>Metazoa</taxon>
        <taxon>Spiralia</taxon>
        <taxon>Lophotrochozoa</taxon>
        <taxon>Mollusca</taxon>
        <taxon>Gastropoda</taxon>
        <taxon>Caenogastropoda</taxon>
        <taxon>Sorbeoconcha</taxon>
        <taxon>Cerithioidea</taxon>
        <taxon>Batillariidae</taxon>
        <taxon>Batillaria</taxon>
    </lineage>
</organism>
<comment type="caution">
    <text evidence="1">The sequence shown here is derived from an EMBL/GenBank/DDBJ whole genome shotgun (WGS) entry which is preliminary data.</text>
</comment>
<dbReference type="AlphaFoldDB" id="A0ABD0M028"/>
<reference evidence="1 2" key="1">
    <citation type="journal article" date="2023" name="Sci. Data">
        <title>Genome assembly of the Korean intertidal mud-creeper Batillaria attramentaria.</title>
        <authorList>
            <person name="Patra A.K."/>
            <person name="Ho P.T."/>
            <person name="Jun S."/>
            <person name="Lee S.J."/>
            <person name="Kim Y."/>
            <person name="Won Y.J."/>
        </authorList>
    </citation>
    <scope>NUCLEOTIDE SEQUENCE [LARGE SCALE GENOMIC DNA]</scope>
    <source>
        <strain evidence="1">Wonlab-2016</strain>
    </source>
</reference>
<name>A0ABD0M028_9CAEN</name>
<proteinExistence type="predicted"/>
<evidence type="ECO:0000313" key="1">
    <source>
        <dbReference type="EMBL" id="KAK7505294.1"/>
    </source>
</evidence>
<accession>A0ABD0M028</accession>